<sequence length="406" mass="44606">MKNHYDVIIIGAGAAGLFCALNVAQKDQRVLVLDHANKVGKKILMSGGGRCNFTNLNTTFENFSCENPHFCKSALRQYTAYDFLSLVESHQVEYVEKAAGQLFCKDSSKDILKILLDECAGSGVKIYKKCAIHCIQKHEVYSLQTSLGDFSSHSLVIATGGLSIPTLGATGFGYEIARQFGHKIVATNAALVPFTLSARLLQKLGHLSGLSLNVAISAITNKSKAVLIEDDLLFTHRGLSGPAVLKLSAYWQYGQAVKINLLPSMNVENYLLEQRLSKPEQLLTTSLSRILPKRLALYICGDKLADTKLKYLNSRILGFCDSSIHHWQITPDGTEGYRTAEVTSGGVSVDQISSKTFESSLQKRLYFIGEVLDVTGQLGGYNFQWAWSSAWCAAQNMLPESCVQHH</sequence>
<keyword evidence="3" id="KW-0274">FAD</keyword>
<accession>A0A3B0XV09</accession>
<dbReference type="NCBIfam" id="TIGR00275">
    <property type="entry name" value="aminoacetone oxidase family FAD-binding enzyme"/>
    <property type="match status" value="1"/>
</dbReference>
<comment type="cofactor">
    <cofactor evidence="1">
        <name>FAD</name>
        <dbReference type="ChEBI" id="CHEBI:57692"/>
    </cofactor>
</comment>
<dbReference type="InterPro" id="IPR036188">
    <property type="entry name" value="FAD/NAD-bd_sf"/>
</dbReference>
<dbReference type="PANTHER" id="PTHR42887">
    <property type="entry name" value="OS12G0638800 PROTEIN"/>
    <property type="match status" value="1"/>
</dbReference>
<feature type="domain" description="RsdA/BaiN/AoA(So)-like Rossmann fold-like" evidence="4">
    <location>
        <begin position="6"/>
        <end position="395"/>
    </location>
</feature>
<dbReference type="InterPro" id="IPR004792">
    <property type="entry name" value="BaiN-like"/>
</dbReference>
<evidence type="ECO:0000256" key="1">
    <source>
        <dbReference type="ARBA" id="ARBA00001974"/>
    </source>
</evidence>
<dbReference type="Gene3D" id="2.40.30.10">
    <property type="entry name" value="Translation factors"/>
    <property type="match status" value="1"/>
</dbReference>
<dbReference type="PRINTS" id="PR00411">
    <property type="entry name" value="PNDRDTASEI"/>
</dbReference>
<dbReference type="AlphaFoldDB" id="A0A3B0XV09"/>
<dbReference type="Gene3D" id="1.10.8.260">
    <property type="entry name" value="HI0933 insert domain-like"/>
    <property type="match status" value="1"/>
</dbReference>
<keyword evidence="2" id="KW-0285">Flavoprotein</keyword>
<feature type="domain" description="RsdA/BaiN/AoA(So)-like insert" evidence="5">
    <location>
        <begin position="189"/>
        <end position="342"/>
    </location>
</feature>
<reference evidence="6" key="1">
    <citation type="submission" date="2018-06" db="EMBL/GenBank/DDBJ databases">
        <authorList>
            <person name="Zhirakovskaya E."/>
        </authorList>
    </citation>
    <scope>NUCLEOTIDE SEQUENCE</scope>
</reference>
<dbReference type="InterPro" id="IPR023166">
    <property type="entry name" value="BaiN-like_dom_sf"/>
</dbReference>
<evidence type="ECO:0000259" key="4">
    <source>
        <dbReference type="Pfam" id="PF03486"/>
    </source>
</evidence>
<dbReference type="PANTHER" id="PTHR42887:SF2">
    <property type="entry name" value="OS12G0638800 PROTEIN"/>
    <property type="match status" value="1"/>
</dbReference>
<dbReference type="InterPro" id="IPR055178">
    <property type="entry name" value="RsdA/BaiN/AoA(So)-like_dom"/>
</dbReference>
<evidence type="ECO:0000256" key="2">
    <source>
        <dbReference type="ARBA" id="ARBA00022630"/>
    </source>
</evidence>
<organism evidence="6">
    <name type="scientific">hydrothermal vent metagenome</name>
    <dbReference type="NCBI Taxonomy" id="652676"/>
    <lineage>
        <taxon>unclassified sequences</taxon>
        <taxon>metagenomes</taxon>
        <taxon>ecological metagenomes</taxon>
    </lineage>
</organism>
<proteinExistence type="predicted"/>
<dbReference type="Pfam" id="PF22780">
    <property type="entry name" value="HI0933_like_1st"/>
    <property type="match status" value="1"/>
</dbReference>
<protein>
    <submittedName>
        <fullName evidence="6">Uncharacterized protein YhiN</fullName>
    </submittedName>
</protein>
<dbReference type="SUPFAM" id="SSF160996">
    <property type="entry name" value="HI0933 insert domain-like"/>
    <property type="match status" value="1"/>
</dbReference>
<dbReference type="Gene3D" id="3.50.50.60">
    <property type="entry name" value="FAD/NAD(P)-binding domain"/>
    <property type="match status" value="1"/>
</dbReference>
<evidence type="ECO:0000313" key="6">
    <source>
        <dbReference type="EMBL" id="VAW65719.1"/>
    </source>
</evidence>
<dbReference type="Pfam" id="PF03486">
    <property type="entry name" value="HI0933_like"/>
    <property type="match status" value="1"/>
</dbReference>
<dbReference type="EMBL" id="UOFG01000257">
    <property type="protein sequence ID" value="VAW65719.1"/>
    <property type="molecule type" value="Genomic_DNA"/>
</dbReference>
<gene>
    <name evidence="6" type="ORF">MNBD_GAMMA11-1772</name>
</gene>
<name>A0A3B0XV09_9ZZZZ</name>
<evidence type="ECO:0000256" key="3">
    <source>
        <dbReference type="ARBA" id="ARBA00022827"/>
    </source>
</evidence>
<evidence type="ECO:0000259" key="5">
    <source>
        <dbReference type="Pfam" id="PF22780"/>
    </source>
</evidence>
<dbReference type="InterPro" id="IPR057661">
    <property type="entry name" value="RsdA/BaiN/AoA(So)_Rossmann"/>
</dbReference>
<dbReference type="SUPFAM" id="SSF51905">
    <property type="entry name" value="FAD/NAD(P)-binding domain"/>
    <property type="match status" value="1"/>
</dbReference>